<evidence type="ECO:0000256" key="6">
    <source>
        <dbReference type="HAMAP-Rule" id="MF_00061"/>
    </source>
</evidence>
<accession>A0ABT2QSS8</accession>
<dbReference type="SUPFAM" id="SSF54211">
    <property type="entry name" value="Ribosomal protein S5 domain 2-like"/>
    <property type="match status" value="1"/>
</dbReference>
<dbReference type="PANTHER" id="PTHR43527">
    <property type="entry name" value="4-DIPHOSPHOCYTIDYL-2-C-METHYL-D-ERYTHRITOL KINASE, CHLOROPLASTIC"/>
    <property type="match status" value="1"/>
</dbReference>
<dbReference type="InterPro" id="IPR036554">
    <property type="entry name" value="GHMP_kinase_C_sf"/>
</dbReference>
<keyword evidence="10" id="KW-1185">Reference proteome</keyword>
<comment type="similarity">
    <text evidence="1 6">Belongs to the GHMP kinase family. IspE subfamily.</text>
</comment>
<comment type="caution">
    <text evidence="9">The sequence shown here is derived from an EMBL/GenBank/DDBJ whole genome shotgun (WGS) entry which is preliminary data.</text>
</comment>
<protein>
    <recommendedName>
        <fullName evidence="6">Putative 4-diphosphocytidyl-2-C-methyl-D-erythritol kinase</fullName>
        <shortName evidence="6">CMK</shortName>
        <ecNumber evidence="6">2.7.1.148</ecNumber>
    </recommendedName>
    <alternativeName>
        <fullName evidence="6">4-(cytidine-5'-diphospho)-2-C-methyl-D-erythritol kinase</fullName>
    </alternativeName>
</protein>
<dbReference type="PIRSF" id="PIRSF010376">
    <property type="entry name" value="IspE"/>
    <property type="match status" value="1"/>
</dbReference>
<sequence>MIFETAPAKINFTLDALYKREDGYHEVEMIMSTIDLNDHLSFELRNDKKIVVEVEQNYVPTDEKNLAYKAAKLMTETYNLAQGVTITLDKDIPVSAGLGGGSSDAAATLRGMNRLFDLNRSMEELSELGLCIGTDVPFCVQGQTAFCTGKGERIQPLNKPPSAWVIVAKPDLGISSPDVFKTLNLEESYQVHTQECLKALASHDYLKLCQNLSNRLETISGAKHKEIMKIKSNMLRSGADGAVMSGSGPTVFALAQKERQAKKVYNAVNGCCNEVYLVRLLG</sequence>
<feature type="domain" description="GHMP kinase N-terminal" evidence="7">
    <location>
        <begin position="65"/>
        <end position="142"/>
    </location>
</feature>
<dbReference type="HAMAP" id="MF_00061">
    <property type="entry name" value="IspE"/>
    <property type="match status" value="1"/>
</dbReference>
<proteinExistence type="inferred from homology"/>
<comment type="function">
    <text evidence="6">Catalyzes the phosphorylation of the position 2 hydroxy group of 4-diphosphocytidyl-2C-methyl-D-erythritol.</text>
</comment>
<dbReference type="InterPro" id="IPR013750">
    <property type="entry name" value="GHMP_kinase_C_dom"/>
</dbReference>
<dbReference type="NCBIfam" id="TIGR00154">
    <property type="entry name" value="ispE"/>
    <property type="match status" value="1"/>
</dbReference>
<dbReference type="SUPFAM" id="SSF55060">
    <property type="entry name" value="GHMP Kinase, C-terminal domain"/>
    <property type="match status" value="1"/>
</dbReference>
<dbReference type="EC" id="2.7.1.148" evidence="6"/>
<dbReference type="Gene3D" id="3.30.230.10">
    <property type="match status" value="1"/>
</dbReference>
<evidence type="ECO:0000256" key="5">
    <source>
        <dbReference type="ARBA" id="ARBA00022840"/>
    </source>
</evidence>
<feature type="binding site" evidence="6">
    <location>
        <begin position="93"/>
        <end position="103"/>
    </location>
    <ligand>
        <name>ATP</name>
        <dbReference type="ChEBI" id="CHEBI:30616"/>
    </ligand>
</feature>
<feature type="domain" description="GHMP kinase C-terminal" evidence="8">
    <location>
        <begin position="197"/>
        <end position="270"/>
    </location>
</feature>
<dbReference type="PANTHER" id="PTHR43527:SF2">
    <property type="entry name" value="4-DIPHOSPHOCYTIDYL-2-C-METHYL-D-ERYTHRITOL KINASE, CHLOROPLASTIC"/>
    <property type="match status" value="1"/>
</dbReference>
<keyword evidence="5 6" id="KW-0067">ATP-binding</keyword>
<evidence type="ECO:0000259" key="7">
    <source>
        <dbReference type="Pfam" id="PF00288"/>
    </source>
</evidence>
<dbReference type="Gene3D" id="3.30.70.890">
    <property type="entry name" value="GHMP kinase, C-terminal domain"/>
    <property type="match status" value="1"/>
</dbReference>
<evidence type="ECO:0000313" key="9">
    <source>
        <dbReference type="EMBL" id="MCU5747045.1"/>
    </source>
</evidence>
<dbReference type="InterPro" id="IPR006204">
    <property type="entry name" value="GHMP_kinase_N_dom"/>
</dbReference>
<evidence type="ECO:0000256" key="1">
    <source>
        <dbReference type="ARBA" id="ARBA00009684"/>
    </source>
</evidence>
<comment type="catalytic activity">
    <reaction evidence="6">
        <text>4-CDP-2-C-methyl-D-erythritol + ATP = 4-CDP-2-C-methyl-D-erythritol 2-phosphate + ADP + H(+)</text>
        <dbReference type="Rhea" id="RHEA:18437"/>
        <dbReference type="ChEBI" id="CHEBI:15378"/>
        <dbReference type="ChEBI" id="CHEBI:30616"/>
        <dbReference type="ChEBI" id="CHEBI:57823"/>
        <dbReference type="ChEBI" id="CHEBI:57919"/>
        <dbReference type="ChEBI" id="CHEBI:456216"/>
        <dbReference type="EC" id="2.7.1.148"/>
    </reaction>
</comment>
<dbReference type="InterPro" id="IPR014721">
    <property type="entry name" value="Ribsml_uS5_D2-typ_fold_subgr"/>
</dbReference>
<dbReference type="EMBL" id="JAOPKZ010000019">
    <property type="protein sequence ID" value="MCU5747045.1"/>
    <property type="molecule type" value="Genomic_DNA"/>
</dbReference>
<dbReference type="Proteomes" id="UP001209553">
    <property type="component" value="Unassembled WGS sequence"/>
</dbReference>
<organism evidence="9 10">
    <name type="scientific">Staphylococcus marylandisciuri</name>
    <dbReference type="NCBI Taxonomy" id="2981529"/>
    <lineage>
        <taxon>Bacteria</taxon>
        <taxon>Bacillati</taxon>
        <taxon>Bacillota</taxon>
        <taxon>Bacilli</taxon>
        <taxon>Bacillales</taxon>
        <taxon>Staphylococcaceae</taxon>
        <taxon>Staphylococcus</taxon>
    </lineage>
</organism>
<dbReference type="InterPro" id="IPR004424">
    <property type="entry name" value="IspE"/>
</dbReference>
<dbReference type="Pfam" id="PF08544">
    <property type="entry name" value="GHMP_kinases_C"/>
    <property type="match status" value="1"/>
</dbReference>
<dbReference type="GO" id="GO:0050515">
    <property type="term" value="F:4-(cytidine 5'-diphospho)-2-C-methyl-D-erythritol kinase activity"/>
    <property type="evidence" value="ECO:0007669"/>
    <property type="project" value="UniProtKB-EC"/>
</dbReference>
<evidence type="ECO:0000256" key="4">
    <source>
        <dbReference type="ARBA" id="ARBA00022777"/>
    </source>
</evidence>
<dbReference type="InterPro" id="IPR020568">
    <property type="entry name" value="Ribosomal_Su5_D2-typ_SF"/>
</dbReference>
<keyword evidence="3 6" id="KW-0547">Nucleotide-binding</keyword>
<reference evidence="9 10" key="1">
    <citation type="journal article" date="2023" name="Int. J. Syst. Evol. Microbiol.">
        <title>Streptococcus sciuri sp. nov., Staphylococcus marylandisciuri sp. nov. and Staphylococcus americanisciuri sp. nov., isolated from faeces of eastern grey squirrel (Sciurus carolinensis).</title>
        <authorList>
            <person name="Volokhov D.V."/>
            <person name="Zagorodnyaya T.A."/>
            <person name="Furtak V.A."/>
            <person name="Nattanmai G."/>
            <person name="Randall L."/>
            <person name="Jose S."/>
            <person name="Gao Y."/>
            <person name="Eisenberg T."/>
            <person name="Delmonte P."/>
            <person name="Blom J."/>
            <person name="Mitchell K.K."/>
        </authorList>
    </citation>
    <scope>NUCLEOTIDE SEQUENCE [LARGE SCALE GENOMIC DNA]</scope>
    <source>
        <strain evidence="9 10">SQ8-PEA</strain>
    </source>
</reference>
<feature type="active site" evidence="6">
    <location>
        <position position="135"/>
    </location>
</feature>
<dbReference type="Pfam" id="PF00288">
    <property type="entry name" value="GHMP_kinases_N"/>
    <property type="match status" value="1"/>
</dbReference>
<feature type="active site" evidence="6">
    <location>
        <position position="9"/>
    </location>
</feature>
<evidence type="ECO:0000313" key="10">
    <source>
        <dbReference type="Proteomes" id="UP001209553"/>
    </source>
</evidence>
<evidence type="ECO:0000256" key="3">
    <source>
        <dbReference type="ARBA" id="ARBA00022741"/>
    </source>
</evidence>
<dbReference type="RefSeq" id="WP_262856753.1">
    <property type="nucleotide sequence ID" value="NZ_JAOPKZ010000019.1"/>
</dbReference>
<name>A0ABT2QSS8_9STAP</name>
<evidence type="ECO:0000256" key="2">
    <source>
        <dbReference type="ARBA" id="ARBA00022679"/>
    </source>
</evidence>
<keyword evidence="2 6" id="KW-0808">Transferase</keyword>
<keyword evidence="4 6" id="KW-0418">Kinase</keyword>
<evidence type="ECO:0000259" key="8">
    <source>
        <dbReference type="Pfam" id="PF08544"/>
    </source>
</evidence>
<gene>
    <name evidence="9" type="primary">ispE</name>
    <name evidence="9" type="ORF">N9R04_10265</name>
</gene>